<protein>
    <recommendedName>
        <fullName evidence="2">Methyltransferase type 11 domain-containing protein</fullName>
    </recommendedName>
</protein>
<sequence length="293" mass="31382">MSTPEDPSTSTDVPSPASPTTPPPLTFDEAERILWADAGPSYEAVYAGLCARTVPDLLDAVAATTGTTLLDVGTGTGNTARAAVARGAQVTAIDAEPTMLDLARSKVPEADFQLAIVPDLPFEPGTFDAVVGNFVLNHFGRPREALAALLAVTKPEGRVALTLWPGERSAGRAVFPRAMEATPGWVHWDLPKLPEADDYPRTEEGLAELFREAGLENVSTTVIDWEHHTTADEWWISVGSGVAGSGRAYLMQEPEVRAAFHQNYLRVAAEMSDEDGTMRLPYRALLAVGTVKS</sequence>
<feature type="domain" description="Methyltransferase type 11" evidence="2">
    <location>
        <begin position="70"/>
        <end position="160"/>
    </location>
</feature>
<evidence type="ECO:0000256" key="1">
    <source>
        <dbReference type="SAM" id="MobiDB-lite"/>
    </source>
</evidence>
<evidence type="ECO:0000313" key="3">
    <source>
        <dbReference type="EMBL" id="GAA2039070.1"/>
    </source>
</evidence>
<dbReference type="InterPro" id="IPR029063">
    <property type="entry name" value="SAM-dependent_MTases_sf"/>
</dbReference>
<organism evidence="3 4">
    <name type="scientific">Catenulispora yoronensis</name>
    <dbReference type="NCBI Taxonomy" id="450799"/>
    <lineage>
        <taxon>Bacteria</taxon>
        <taxon>Bacillati</taxon>
        <taxon>Actinomycetota</taxon>
        <taxon>Actinomycetes</taxon>
        <taxon>Catenulisporales</taxon>
        <taxon>Catenulisporaceae</taxon>
        <taxon>Catenulispora</taxon>
    </lineage>
</organism>
<comment type="caution">
    <text evidence="3">The sequence shown here is derived from an EMBL/GenBank/DDBJ whole genome shotgun (WGS) entry which is preliminary data.</text>
</comment>
<evidence type="ECO:0000259" key="2">
    <source>
        <dbReference type="Pfam" id="PF08241"/>
    </source>
</evidence>
<dbReference type="Gene3D" id="3.40.50.150">
    <property type="entry name" value="Vaccinia Virus protein VP39"/>
    <property type="match status" value="1"/>
</dbReference>
<feature type="compositionally biased region" description="Low complexity" evidence="1">
    <location>
        <begin position="1"/>
        <end position="15"/>
    </location>
</feature>
<proteinExistence type="predicted"/>
<name>A0ABP5G4Q5_9ACTN</name>
<dbReference type="SUPFAM" id="SSF53335">
    <property type="entry name" value="S-adenosyl-L-methionine-dependent methyltransferases"/>
    <property type="match status" value="1"/>
</dbReference>
<dbReference type="RefSeq" id="WP_344667705.1">
    <property type="nucleotide sequence ID" value="NZ_BAAAQN010000027.1"/>
</dbReference>
<keyword evidence="4" id="KW-1185">Reference proteome</keyword>
<dbReference type="PANTHER" id="PTHR43464">
    <property type="entry name" value="METHYLTRANSFERASE"/>
    <property type="match status" value="1"/>
</dbReference>
<dbReference type="Proteomes" id="UP001500751">
    <property type="component" value="Unassembled WGS sequence"/>
</dbReference>
<dbReference type="Pfam" id="PF08241">
    <property type="entry name" value="Methyltransf_11"/>
    <property type="match status" value="1"/>
</dbReference>
<reference evidence="4" key="1">
    <citation type="journal article" date="2019" name="Int. J. Syst. Evol. Microbiol.">
        <title>The Global Catalogue of Microorganisms (GCM) 10K type strain sequencing project: providing services to taxonomists for standard genome sequencing and annotation.</title>
        <authorList>
            <consortium name="The Broad Institute Genomics Platform"/>
            <consortium name="The Broad Institute Genome Sequencing Center for Infectious Disease"/>
            <person name="Wu L."/>
            <person name="Ma J."/>
        </authorList>
    </citation>
    <scope>NUCLEOTIDE SEQUENCE [LARGE SCALE GENOMIC DNA]</scope>
    <source>
        <strain evidence="4">JCM 16014</strain>
    </source>
</reference>
<dbReference type="InterPro" id="IPR013216">
    <property type="entry name" value="Methyltransf_11"/>
</dbReference>
<gene>
    <name evidence="3" type="ORF">GCM10009839_46070</name>
</gene>
<dbReference type="CDD" id="cd02440">
    <property type="entry name" value="AdoMet_MTases"/>
    <property type="match status" value="1"/>
</dbReference>
<dbReference type="PANTHER" id="PTHR43464:SF23">
    <property type="entry name" value="JUVENILE HORMONE ACID O-METHYLTRANSFERASE"/>
    <property type="match status" value="1"/>
</dbReference>
<feature type="compositionally biased region" description="Pro residues" evidence="1">
    <location>
        <begin position="16"/>
        <end position="25"/>
    </location>
</feature>
<accession>A0ABP5G4Q5</accession>
<evidence type="ECO:0000313" key="4">
    <source>
        <dbReference type="Proteomes" id="UP001500751"/>
    </source>
</evidence>
<feature type="region of interest" description="Disordered" evidence="1">
    <location>
        <begin position="1"/>
        <end position="26"/>
    </location>
</feature>
<dbReference type="EMBL" id="BAAAQN010000027">
    <property type="protein sequence ID" value="GAA2039070.1"/>
    <property type="molecule type" value="Genomic_DNA"/>
</dbReference>